<feature type="domain" description="GAF" evidence="1">
    <location>
        <begin position="81"/>
        <end position="196"/>
    </location>
</feature>
<dbReference type="InterPro" id="IPR002197">
    <property type="entry name" value="HTH_Fis"/>
</dbReference>
<dbReference type="AlphaFoldDB" id="A0A5C4JPQ4"/>
<evidence type="ECO:0000259" key="1">
    <source>
        <dbReference type="Pfam" id="PF01590"/>
    </source>
</evidence>
<dbReference type="Gene3D" id="1.10.10.60">
    <property type="entry name" value="Homeodomain-like"/>
    <property type="match status" value="1"/>
</dbReference>
<feature type="domain" description="DNA binding HTH" evidence="2">
    <location>
        <begin position="290"/>
        <end position="330"/>
    </location>
</feature>
<sequence length="339" mass="35806">MAYGSRPAASRAHADYVTATALSANGPARSTVAASWWRSLVQHGLDPAGARPRRAETLSGPELRQRMENSDLLMHVARAKLDHLYKCVSLSACGVFLSDADGVVLDARWRSGDQTSFESWGLKPGRSWSEAAVGTNGIGTCLAEERALIIHRDEHFLDRNISMSCIDAPIYGADGQLIGALDISSARSDQTATANQMIAALVRETARKIEADCFRHGHSGQRVILIDDSDEGDAVVAGGAAVALLAVDENDLVIGATRGARLALGLAASGPFSPVPADDLLAGGAADTGLASAERAVILKALARQNGNASRAAKELGIGRATLYRRMKRLGLPSRFEQN</sequence>
<dbReference type="SUPFAM" id="SSF46689">
    <property type="entry name" value="Homeodomain-like"/>
    <property type="match status" value="1"/>
</dbReference>
<evidence type="ECO:0000313" key="3">
    <source>
        <dbReference type="EMBL" id="TNB47290.1"/>
    </source>
</evidence>
<dbReference type="OrthoDB" id="9805953at2"/>
<dbReference type="Pfam" id="PF02954">
    <property type="entry name" value="HTH_8"/>
    <property type="match status" value="1"/>
</dbReference>
<dbReference type="Gene3D" id="3.30.450.40">
    <property type="match status" value="1"/>
</dbReference>
<name>A0A5C4JPQ4_9HYPH</name>
<evidence type="ECO:0000313" key="4">
    <source>
        <dbReference type="Proteomes" id="UP000307874"/>
    </source>
</evidence>
<dbReference type="RefSeq" id="WP_138749119.1">
    <property type="nucleotide sequence ID" value="NZ_VCLB01000007.1"/>
</dbReference>
<dbReference type="GO" id="GO:0043565">
    <property type="term" value="F:sequence-specific DNA binding"/>
    <property type="evidence" value="ECO:0007669"/>
    <property type="project" value="InterPro"/>
</dbReference>
<comment type="caution">
    <text evidence="3">The sequence shown here is derived from an EMBL/GenBank/DDBJ whole genome shotgun (WGS) entry which is preliminary data.</text>
</comment>
<dbReference type="Proteomes" id="UP000307874">
    <property type="component" value="Unassembled WGS sequence"/>
</dbReference>
<dbReference type="SUPFAM" id="SSF55781">
    <property type="entry name" value="GAF domain-like"/>
    <property type="match status" value="1"/>
</dbReference>
<dbReference type="Pfam" id="PF01590">
    <property type="entry name" value="GAF"/>
    <property type="match status" value="1"/>
</dbReference>
<evidence type="ECO:0000259" key="2">
    <source>
        <dbReference type="Pfam" id="PF02954"/>
    </source>
</evidence>
<dbReference type="EMBL" id="VCLB01000007">
    <property type="protein sequence ID" value="TNB47290.1"/>
    <property type="molecule type" value="Genomic_DNA"/>
</dbReference>
<keyword evidence="4" id="KW-1185">Reference proteome</keyword>
<organism evidence="3 4">
    <name type="scientific">Martelella lutilitoris</name>
    <dbReference type="NCBI Taxonomy" id="2583532"/>
    <lineage>
        <taxon>Bacteria</taxon>
        <taxon>Pseudomonadati</taxon>
        <taxon>Pseudomonadota</taxon>
        <taxon>Alphaproteobacteria</taxon>
        <taxon>Hyphomicrobiales</taxon>
        <taxon>Aurantimonadaceae</taxon>
        <taxon>Martelella</taxon>
    </lineage>
</organism>
<protein>
    <submittedName>
        <fullName evidence="3">Sigma-54-dependent Fis family transcriptional regulator</fullName>
    </submittedName>
</protein>
<reference evidence="3 4" key="1">
    <citation type="submission" date="2019-06" db="EMBL/GenBank/DDBJ databases">
        <title>Martelella lutilitoris sp. nov., isolated from a tidal mudflat.</title>
        <authorList>
            <person name="Kim Y.-J."/>
        </authorList>
    </citation>
    <scope>NUCLEOTIDE SEQUENCE [LARGE SCALE GENOMIC DNA]</scope>
    <source>
        <strain evidence="3 4">GH2-6</strain>
    </source>
</reference>
<dbReference type="InterPro" id="IPR029016">
    <property type="entry name" value="GAF-like_dom_sf"/>
</dbReference>
<dbReference type="InterPro" id="IPR003018">
    <property type="entry name" value="GAF"/>
</dbReference>
<proteinExistence type="predicted"/>
<dbReference type="InterPro" id="IPR009057">
    <property type="entry name" value="Homeodomain-like_sf"/>
</dbReference>
<gene>
    <name evidence="3" type="ORF">FF124_14050</name>
</gene>
<accession>A0A5C4JPQ4</accession>
<dbReference type="PRINTS" id="PR01590">
    <property type="entry name" value="HTHFIS"/>
</dbReference>